<sequence length="86" mass="9584">MHVPANMLTGTILNYSTYQLIIRTSIYILEGYKYHMLVPVSITQFAGHTLLYVKASGASFVTPSDSLLQLLLGWKAFIRDSETVSS</sequence>
<dbReference type="EMBL" id="CM001221">
    <property type="protein sequence ID" value="AET01029.1"/>
    <property type="molecule type" value="Genomic_DNA"/>
</dbReference>
<dbReference type="AlphaFoldDB" id="G7K0P4"/>
<proteinExistence type="predicted"/>
<evidence type="ECO:0000313" key="3">
    <source>
        <dbReference type="Proteomes" id="UP000002051"/>
    </source>
</evidence>
<dbReference type="Proteomes" id="UP000002051">
    <property type="component" value="Chromosome 5"/>
</dbReference>
<reference evidence="1 3" key="2">
    <citation type="journal article" date="2014" name="BMC Genomics">
        <title>An improved genome release (version Mt4.0) for the model legume Medicago truncatula.</title>
        <authorList>
            <person name="Tang H."/>
            <person name="Krishnakumar V."/>
            <person name="Bidwell S."/>
            <person name="Rosen B."/>
            <person name="Chan A."/>
            <person name="Zhou S."/>
            <person name="Gentzbittel L."/>
            <person name="Childs K.L."/>
            <person name="Yandell M."/>
            <person name="Gundlach H."/>
            <person name="Mayer K.F."/>
            <person name="Schwartz D.C."/>
            <person name="Town C.D."/>
        </authorList>
    </citation>
    <scope>GENOME REANNOTATION</scope>
    <source>
        <strain evidence="2 3">cv. Jemalong A17</strain>
    </source>
</reference>
<evidence type="ECO:0000313" key="2">
    <source>
        <dbReference type="EnsemblPlants" id="AET01029"/>
    </source>
</evidence>
<dbReference type="EnsemblPlants" id="AET01029">
    <property type="protein sequence ID" value="AET01029"/>
    <property type="gene ID" value="MTR_5g098660"/>
</dbReference>
<reference evidence="2" key="3">
    <citation type="submission" date="2015-04" db="UniProtKB">
        <authorList>
            <consortium name="EnsemblPlants"/>
        </authorList>
    </citation>
    <scope>IDENTIFICATION</scope>
    <source>
        <strain evidence="2">cv. Jemalong A17</strain>
    </source>
</reference>
<gene>
    <name evidence="1" type="ordered locus">MTR_5g098660</name>
</gene>
<organism evidence="1 3">
    <name type="scientific">Medicago truncatula</name>
    <name type="common">Barrel medic</name>
    <name type="synonym">Medicago tribuloides</name>
    <dbReference type="NCBI Taxonomy" id="3880"/>
    <lineage>
        <taxon>Eukaryota</taxon>
        <taxon>Viridiplantae</taxon>
        <taxon>Streptophyta</taxon>
        <taxon>Embryophyta</taxon>
        <taxon>Tracheophyta</taxon>
        <taxon>Spermatophyta</taxon>
        <taxon>Magnoliopsida</taxon>
        <taxon>eudicotyledons</taxon>
        <taxon>Gunneridae</taxon>
        <taxon>Pentapetalae</taxon>
        <taxon>rosids</taxon>
        <taxon>fabids</taxon>
        <taxon>Fabales</taxon>
        <taxon>Fabaceae</taxon>
        <taxon>Papilionoideae</taxon>
        <taxon>50 kb inversion clade</taxon>
        <taxon>NPAAA clade</taxon>
        <taxon>Hologalegina</taxon>
        <taxon>IRL clade</taxon>
        <taxon>Trifolieae</taxon>
        <taxon>Medicago</taxon>
    </lineage>
</organism>
<dbReference type="PaxDb" id="3880-AET01029"/>
<name>G7K0P4_MEDTR</name>
<reference evidence="1 3" key="1">
    <citation type="journal article" date="2011" name="Nature">
        <title>The Medicago genome provides insight into the evolution of rhizobial symbioses.</title>
        <authorList>
            <person name="Young N.D."/>
            <person name="Debelle F."/>
            <person name="Oldroyd G.E."/>
            <person name="Geurts R."/>
            <person name="Cannon S.B."/>
            <person name="Udvardi M.K."/>
            <person name="Benedito V.A."/>
            <person name="Mayer K.F."/>
            <person name="Gouzy J."/>
            <person name="Schoof H."/>
            <person name="Van de Peer Y."/>
            <person name="Proost S."/>
            <person name="Cook D.R."/>
            <person name="Meyers B.C."/>
            <person name="Spannagl M."/>
            <person name="Cheung F."/>
            <person name="De Mita S."/>
            <person name="Krishnakumar V."/>
            <person name="Gundlach H."/>
            <person name="Zhou S."/>
            <person name="Mudge J."/>
            <person name="Bharti A.K."/>
            <person name="Murray J.D."/>
            <person name="Naoumkina M.A."/>
            <person name="Rosen B."/>
            <person name="Silverstein K.A."/>
            <person name="Tang H."/>
            <person name="Rombauts S."/>
            <person name="Zhao P.X."/>
            <person name="Zhou P."/>
            <person name="Barbe V."/>
            <person name="Bardou P."/>
            <person name="Bechner M."/>
            <person name="Bellec A."/>
            <person name="Berger A."/>
            <person name="Berges H."/>
            <person name="Bidwell S."/>
            <person name="Bisseling T."/>
            <person name="Choisne N."/>
            <person name="Couloux A."/>
            <person name="Denny R."/>
            <person name="Deshpande S."/>
            <person name="Dai X."/>
            <person name="Doyle J.J."/>
            <person name="Dudez A.M."/>
            <person name="Farmer A.D."/>
            <person name="Fouteau S."/>
            <person name="Franken C."/>
            <person name="Gibelin C."/>
            <person name="Gish J."/>
            <person name="Goldstein S."/>
            <person name="Gonzalez A.J."/>
            <person name="Green P.J."/>
            <person name="Hallab A."/>
            <person name="Hartog M."/>
            <person name="Hua A."/>
            <person name="Humphray S.J."/>
            <person name="Jeong D.H."/>
            <person name="Jing Y."/>
            <person name="Jocker A."/>
            <person name="Kenton S.M."/>
            <person name="Kim D.J."/>
            <person name="Klee K."/>
            <person name="Lai H."/>
            <person name="Lang C."/>
            <person name="Lin S."/>
            <person name="Macmil S.L."/>
            <person name="Magdelenat G."/>
            <person name="Matthews L."/>
            <person name="McCorrison J."/>
            <person name="Monaghan E.L."/>
            <person name="Mun J.H."/>
            <person name="Najar F.Z."/>
            <person name="Nicholson C."/>
            <person name="Noirot C."/>
            <person name="O'Bleness M."/>
            <person name="Paule C.R."/>
            <person name="Poulain J."/>
            <person name="Prion F."/>
            <person name="Qin B."/>
            <person name="Qu C."/>
            <person name="Retzel E.F."/>
            <person name="Riddle C."/>
            <person name="Sallet E."/>
            <person name="Samain S."/>
            <person name="Samson N."/>
            <person name="Sanders I."/>
            <person name="Saurat O."/>
            <person name="Scarpelli C."/>
            <person name="Schiex T."/>
            <person name="Segurens B."/>
            <person name="Severin A.J."/>
            <person name="Sherrier D.J."/>
            <person name="Shi R."/>
            <person name="Sims S."/>
            <person name="Singer S.R."/>
            <person name="Sinharoy S."/>
            <person name="Sterck L."/>
            <person name="Viollet A."/>
            <person name="Wang B.B."/>
            <person name="Wang K."/>
            <person name="Wang M."/>
            <person name="Wang X."/>
            <person name="Warfsmann J."/>
            <person name="Weissenbach J."/>
            <person name="White D.D."/>
            <person name="White J.D."/>
            <person name="Wiley G.B."/>
            <person name="Wincker P."/>
            <person name="Xing Y."/>
            <person name="Yang L."/>
            <person name="Yao Z."/>
            <person name="Ying F."/>
            <person name="Zhai J."/>
            <person name="Zhou L."/>
            <person name="Zuber A."/>
            <person name="Denarie J."/>
            <person name="Dixon R.A."/>
            <person name="May G.D."/>
            <person name="Schwartz D.C."/>
            <person name="Rogers J."/>
            <person name="Quetier F."/>
            <person name="Town C.D."/>
            <person name="Roe B.A."/>
        </authorList>
    </citation>
    <scope>NUCLEOTIDE SEQUENCE [LARGE SCALE GENOMIC DNA]</scope>
    <source>
        <strain evidence="1">A17</strain>
        <strain evidence="2 3">cv. Jemalong A17</strain>
    </source>
</reference>
<accession>G7K0P4</accession>
<keyword evidence="3" id="KW-1185">Reference proteome</keyword>
<evidence type="ECO:0000313" key="1">
    <source>
        <dbReference type="EMBL" id="AET01029.1"/>
    </source>
</evidence>
<dbReference type="HOGENOM" id="CLU_2501353_0_0_1"/>
<protein>
    <submittedName>
        <fullName evidence="1 2">Uncharacterized protein</fullName>
    </submittedName>
</protein>